<organism evidence="1 2">
    <name type="scientific">Coccomyxa viridis</name>
    <dbReference type="NCBI Taxonomy" id="1274662"/>
    <lineage>
        <taxon>Eukaryota</taxon>
        <taxon>Viridiplantae</taxon>
        <taxon>Chlorophyta</taxon>
        <taxon>core chlorophytes</taxon>
        <taxon>Trebouxiophyceae</taxon>
        <taxon>Trebouxiophyceae incertae sedis</taxon>
        <taxon>Coccomyxaceae</taxon>
        <taxon>Coccomyxa</taxon>
    </lineage>
</organism>
<name>A0AAV1I3R0_9CHLO</name>
<comment type="caution">
    <text evidence="1">The sequence shown here is derived from an EMBL/GenBank/DDBJ whole genome shotgun (WGS) entry which is preliminary data.</text>
</comment>
<reference evidence="1 2" key="1">
    <citation type="submission" date="2023-10" db="EMBL/GenBank/DDBJ databases">
        <authorList>
            <person name="Maclean D."/>
            <person name="Macfadyen A."/>
        </authorList>
    </citation>
    <scope>NUCLEOTIDE SEQUENCE [LARGE SCALE GENOMIC DNA]</scope>
</reference>
<keyword evidence="2" id="KW-1185">Reference proteome</keyword>
<dbReference type="Proteomes" id="UP001314263">
    <property type="component" value="Unassembled WGS sequence"/>
</dbReference>
<accession>A0AAV1I3R0</accession>
<dbReference type="AlphaFoldDB" id="A0AAV1I3R0"/>
<proteinExistence type="predicted"/>
<sequence length="126" mass="13345">MDEVEDEVVSPGHHAVLEDLFGLSGVEVVVRIGLLKTEAEPGFPGLEADAPLGAAVRAVKVREVVAEEVDLVLGEVVDELAIEGPALDLIATGELLEEGAVEDEAGFGLTARLEKRICWRGSRCKS</sequence>
<evidence type="ECO:0000313" key="2">
    <source>
        <dbReference type="Proteomes" id="UP001314263"/>
    </source>
</evidence>
<dbReference type="EMBL" id="CAUYUE010000004">
    <property type="protein sequence ID" value="CAK0769598.1"/>
    <property type="molecule type" value="Genomic_DNA"/>
</dbReference>
<gene>
    <name evidence="1" type="ORF">CVIRNUC_003683</name>
</gene>
<protein>
    <submittedName>
        <fullName evidence="1">Uncharacterized protein</fullName>
    </submittedName>
</protein>
<evidence type="ECO:0000313" key="1">
    <source>
        <dbReference type="EMBL" id="CAK0769598.1"/>
    </source>
</evidence>